<reference evidence="10 11" key="1">
    <citation type="journal article" date="2004" name="Science">
        <title>Complete genome sequence of the apicomplexan, Cryptosporidium parvum.</title>
        <authorList>
            <person name="Abrahamsen M.S."/>
            <person name="Templeton T.J."/>
            <person name="Enomoto S."/>
            <person name="Abrahante J.E."/>
            <person name="Zhu G."/>
            <person name="Lancto C.A."/>
            <person name="Deng M."/>
            <person name="Liu C."/>
            <person name="Widmer G."/>
            <person name="Tzipori S."/>
            <person name="Buck G.A."/>
            <person name="Xu P."/>
            <person name="Bankier A.T."/>
            <person name="Dear P.H."/>
            <person name="Konfortov B.A."/>
            <person name="Spriggs H.F."/>
            <person name="Iyer L."/>
            <person name="Anantharaman V."/>
            <person name="Aravind L."/>
            <person name="Kapur V."/>
        </authorList>
    </citation>
    <scope>NUCLEOTIDE SEQUENCE [LARGE SCALE GENOMIC DNA]</scope>
    <source>
        <strain evidence="11">Iowa II</strain>
    </source>
</reference>
<dbReference type="InterPro" id="IPR050626">
    <property type="entry name" value="Peptidase_M16"/>
</dbReference>
<dbReference type="RefSeq" id="XP_626961.1">
    <property type="nucleotide sequence ID" value="XM_626961.1"/>
</dbReference>
<evidence type="ECO:0000256" key="6">
    <source>
        <dbReference type="ARBA" id="ARBA00023049"/>
    </source>
</evidence>
<feature type="region of interest" description="Disordered" evidence="7">
    <location>
        <begin position="538"/>
        <end position="559"/>
    </location>
</feature>
<keyword evidence="2" id="KW-0645">Protease</keyword>
<sequence length="1215" mass="138917">YKNSQLYNSLLLIRMRLLHIFWLFTQIVLAFSAKKFKNGKKLDVISRFSSCLAKPIITKLGRTVSEVESSSFIKSKIDGSTYKFMKLQNQMSVFLVSNNNFEYSIITLSVGVGSVMDPEDLPGLVSLVQESLCLGTYRFFDHSNFCNFIISINGEIDMEVYERNSVFTIKVGSQYISTVLDRLSDMIRNPSFPEKLFFAKTKEYSGTFESLLNNSEFLFQCVIRDISLDDHIFKRLNVLTDKSIKEAREISEINLLEQVKNFYYQQYSSSIMTLVVASKHTIAKLSNEVVLNFSLVKNLNISNPLPFDLAKIVRHPHLGVVGNAIYVKAHSINELILEFPIDYQEVLWDSSPSSYLEYLLKDNSEKSLSNFLIKKGWISKMDAVTNSHRYSFSSFEIRFLLTSKGIDKIKSIIQTTFIALEHIKSSPVNQEILAEIKQILKYKFDYYFDVSPRQISKQIIDSFDIKGCSPEEVLIAGNLIRDSSFEEISAFLNKISIENLLVFVKLTDFHKGNFGILNKDQGIIPELNVNTPINNNPIIPNRNNNPLLASKGQDNDDSQIEKDSYLKQEHELNFMQDQEQEQEQEQEREQGQEQEQEQVQVQKQEQAQEQEKRIETNPSSKLISSKDKDIEFRTCPIFNNKYIVEKISAEFFTQVNSAVSQIRAKSIEFRIRKRNKLLGNTPLLNFSSSASYRIYTPTILKNAVLDYLSTESSPKFKSLHKKIKDNINYPVYSSFIFFNNINYQAPSATFFLRIMLPEPKKLENNKSVLNRPIIDLVHTKSIKDLILSLEVLVACINYSAGDIINQMQSIEGVFLISSILKSELGGVPFGVEIKIKGFLGSIFLAIRSLSKKILHLNRIISQEKFEEIKQAIQNKVKSENIHRSLSEVSRLFLKSIFEEQKTSILSLESDYSSITLEQILELSLLLCNNGSLEGALLGNANPVQAYTILNQFTSGIRNKSGKNNQVSSKLSPIKSSIQTWKVIDPLCCRITTNYYYLNKISLNNSLNSNSLLYVPFSYFNSQSVAFQIVFEYIFTIFNEKLSLSGAEIEFFPNVNEALHIGLAIKLSGLDNVSVLSEKVLDIFYNLITFITNIRKEIFDQAKNKILLNEDLGSELGSYESRLLFKITSRISIFNVLREIKPSLKKLDFQTFIDTFNLILSSQKFLIATQQDLENLKWEELQNYIPSGFVSIKDLDQVTSSGVCKFIRIPIRLIDA</sequence>
<feature type="compositionally biased region" description="Low complexity" evidence="7">
    <location>
        <begin position="597"/>
        <end position="607"/>
    </location>
</feature>
<dbReference type="InterPro" id="IPR011249">
    <property type="entry name" value="Metalloenz_LuxS/M16"/>
</dbReference>
<evidence type="ECO:0000256" key="4">
    <source>
        <dbReference type="ARBA" id="ARBA00022801"/>
    </source>
</evidence>
<keyword evidence="5" id="KW-0862">Zinc</keyword>
<keyword evidence="4" id="KW-0378">Hydrolase</keyword>
<keyword evidence="11" id="KW-1185">Reference proteome</keyword>
<dbReference type="AlphaFoldDB" id="Q5CU53"/>
<evidence type="ECO:0000256" key="2">
    <source>
        <dbReference type="ARBA" id="ARBA00022670"/>
    </source>
</evidence>
<feature type="domain" description="Peptidase M16 N-terminal" evidence="8">
    <location>
        <begin position="95"/>
        <end position="199"/>
    </location>
</feature>
<evidence type="ECO:0000259" key="9">
    <source>
        <dbReference type="Pfam" id="PF05193"/>
    </source>
</evidence>
<dbReference type="Gene3D" id="3.30.830.10">
    <property type="entry name" value="Metalloenzyme, LuxS/M16 peptidase-like"/>
    <property type="match status" value="3"/>
</dbReference>
<comment type="similarity">
    <text evidence="1">Belongs to the peptidase M16 family.</text>
</comment>
<dbReference type="InterPro" id="IPR011765">
    <property type="entry name" value="Pept_M16_N"/>
</dbReference>
<feature type="region of interest" description="Disordered" evidence="7">
    <location>
        <begin position="577"/>
        <end position="622"/>
    </location>
</feature>
<dbReference type="GeneID" id="3374007"/>
<feature type="non-terminal residue" evidence="10">
    <location>
        <position position="1"/>
    </location>
</feature>
<dbReference type="OrthoDB" id="4953at2759"/>
<dbReference type="SUPFAM" id="SSF63411">
    <property type="entry name" value="LuxS/MPP-like metallohydrolase"/>
    <property type="match status" value="2"/>
</dbReference>
<keyword evidence="3" id="KW-0479">Metal-binding</keyword>
<dbReference type="Pfam" id="PF00675">
    <property type="entry name" value="Peptidase_M16"/>
    <property type="match status" value="1"/>
</dbReference>
<evidence type="ECO:0000256" key="7">
    <source>
        <dbReference type="SAM" id="MobiDB-lite"/>
    </source>
</evidence>
<evidence type="ECO:0000313" key="11">
    <source>
        <dbReference type="Proteomes" id="UP000006726"/>
    </source>
</evidence>
<dbReference type="Proteomes" id="UP000006726">
    <property type="component" value="Chromosome 3"/>
</dbReference>
<dbReference type="InterPro" id="IPR007863">
    <property type="entry name" value="Peptidase_M16_C"/>
</dbReference>
<evidence type="ECO:0000256" key="3">
    <source>
        <dbReference type="ARBA" id="ARBA00022723"/>
    </source>
</evidence>
<organism evidence="10 11">
    <name type="scientific">Cryptosporidium parvum (strain Iowa II)</name>
    <dbReference type="NCBI Taxonomy" id="353152"/>
    <lineage>
        <taxon>Eukaryota</taxon>
        <taxon>Sar</taxon>
        <taxon>Alveolata</taxon>
        <taxon>Apicomplexa</taxon>
        <taxon>Conoidasida</taxon>
        <taxon>Coccidia</taxon>
        <taxon>Eucoccidiorida</taxon>
        <taxon>Eimeriorina</taxon>
        <taxon>Cryptosporidiidae</taxon>
        <taxon>Cryptosporidium</taxon>
    </lineage>
</organism>
<dbReference type="KEGG" id="cpv:cgd3_4180"/>
<dbReference type="Pfam" id="PF05193">
    <property type="entry name" value="Peptidase_M16_C"/>
    <property type="match status" value="1"/>
</dbReference>
<dbReference type="GO" id="GO:0006508">
    <property type="term" value="P:proteolysis"/>
    <property type="evidence" value="ECO:0007669"/>
    <property type="project" value="UniProtKB-KW"/>
</dbReference>
<dbReference type="InParanoid" id="Q5CU53"/>
<feature type="domain" description="Peptidase M16 C-terminal" evidence="9">
    <location>
        <begin position="256"/>
        <end position="440"/>
    </location>
</feature>
<dbReference type="PANTHER" id="PTHR43690:SF18">
    <property type="entry name" value="INSULIN-DEGRADING ENZYME-RELATED"/>
    <property type="match status" value="1"/>
</dbReference>
<accession>Q5CU53</accession>
<protein>
    <submittedName>
        <fullName evidence="10">Secreted insulinase like peptidase</fullName>
    </submittedName>
</protein>
<evidence type="ECO:0000259" key="8">
    <source>
        <dbReference type="Pfam" id="PF00675"/>
    </source>
</evidence>
<keyword evidence="6" id="KW-0482">Metalloprotease</keyword>
<proteinExistence type="inferred from homology"/>
<dbReference type="OMA" id="CINYSAG"/>
<name>Q5CU53_CRYPI</name>
<dbReference type="STRING" id="353152.Q5CU53"/>
<dbReference type="EMBL" id="AAEE01000004">
    <property type="protein sequence ID" value="EAK89233.1"/>
    <property type="molecule type" value="Genomic_DNA"/>
</dbReference>
<evidence type="ECO:0000256" key="5">
    <source>
        <dbReference type="ARBA" id="ARBA00022833"/>
    </source>
</evidence>
<dbReference type="GO" id="GO:0046872">
    <property type="term" value="F:metal ion binding"/>
    <property type="evidence" value="ECO:0007669"/>
    <property type="project" value="UniProtKB-KW"/>
</dbReference>
<dbReference type="SMR" id="Q5CU53"/>
<comment type="caution">
    <text evidence="10">The sequence shown here is derived from an EMBL/GenBank/DDBJ whole genome shotgun (WGS) entry which is preliminary data.</text>
</comment>
<evidence type="ECO:0000256" key="1">
    <source>
        <dbReference type="ARBA" id="ARBA00007261"/>
    </source>
</evidence>
<dbReference type="PANTHER" id="PTHR43690">
    <property type="entry name" value="NARDILYSIN"/>
    <property type="match status" value="1"/>
</dbReference>
<gene>
    <name evidence="10" type="ORF">cgd3_4180</name>
</gene>
<dbReference type="GO" id="GO:0008237">
    <property type="term" value="F:metallopeptidase activity"/>
    <property type="evidence" value="ECO:0007669"/>
    <property type="project" value="UniProtKB-KW"/>
</dbReference>
<evidence type="ECO:0000313" key="10">
    <source>
        <dbReference type="EMBL" id="EAK89233.1"/>
    </source>
</evidence>